<accession>A0A9P1N5R8</accession>
<proteinExistence type="predicted"/>
<name>A0A9P1N5R8_9PELO</name>
<protein>
    <submittedName>
        <fullName evidence="2">Uncharacterized protein</fullName>
    </submittedName>
</protein>
<dbReference type="AlphaFoldDB" id="A0A9P1N5R8"/>
<evidence type="ECO:0000313" key="3">
    <source>
        <dbReference type="Proteomes" id="UP001152747"/>
    </source>
</evidence>
<organism evidence="2 3">
    <name type="scientific">Caenorhabditis angaria</name>
    <dbReference type="NCBI Taxonomy" id="860376"/>
    <lineage>
        <taxon>Eukaryota</taxon>
        <taxon>Metazoa</taxon>
        <taxon>Ecdysozoa</taxon>
        <taxon>Nematoda</taxon>
        <taxon>Chromadorea</taxon>
        <taxon>Rhabditida</taxon>
        <taxon>Rhabditina</taxon>
        <taxon>Rhabditomorpha</taxon>
        <taxon>Rhabditoidea</taxon>
        <taxon>Rhabditidae</taxon>
        <taxon>Peloderinae</taxon>
        <taxon>Caenorhabditis</taxon>
    </lineage>
</organism>
<reference evidence="2" key="1">
    <citation type="submission" date="2022-11" db="EMBL/GenBank/DDBJ databases">
        <authorList>
            <person name="Kikuchi T."/>
        </authorList>
    </citation>
    <scope>NUCLEOTIDE SEQUENCE</scope>
    <source>
        <strain evidence="2">PS1010</strain>
    </source>
</reference>
<evidence type="ECO:0000256" key="1">
    <source>
        <dbReference type="SAM" id="MobiDB-lite"/>
    </source>
</evidence>
<gene>
    <name evidence="2" type="ORF">CAMP_LOCUS14760</name>
</gene>
<feature type="region of interest" description="Disordered" evidence="1">
    <location>
        <begin position="32"/>
        <end position="55"/>
    </location>
</feature>
<feature type="region of interest" description="Disordered" evidence="1">
    <location>
        <begin position="96"/>
        <end position="116"/>
    </location>
</feature>
<evidence type="ECO:0000313" key="2">
    <source>
        <dbReference type="EMBL" id="CAI5452123.1"/>
    </source>
</evidence>
<dbReference type="Proteomes" id="UP001152747">
    <property type="component" value="Unassembled WGS sequence"/>
</dbReference>
<sequence length="116" mass="12698">MRSAIRTRPKEGHRQCDVTGGIGCLEEAAELLGEGQSPRDDHPIQGGSPTVQRMEGIDEMDPGAESRHDSRRLSFRPHQFPQLRLQVDLILQTPRSCPASPIAPLIRPPSSSSTPP</sequence>
<comment type="caution">
    <text evidence="2">The sequence shown here is derived from an EMBL/GenBank/DDBJ whole genome shotgun (WGS) entry which is preliminary data.</text>
</comment>
<dbReference type="EMBL" id="CANHGI010000005">
    <property type="protein sequence ID" value="CAI5452123.1"/>
    <property type="molecule type" value="Genomic_DNA"/>
</dbReference>
<keyword evidence="3" id="KW-1185">Reference proteome</keyword>